<feature type="compositionally biased region" description="Gly residues" evidence="3">
    <location>
        <begin position="172"/>
        <end position="193"/>
    </location>
</feature>
<dbReference type="PANTHER" id="PTHR48026:SF28">
    <property type="entry name" value="HETEROGENEOUS NUCLEAR RIBONUCLEOPROTEIN A0,-LIKE"/>
    <property type="match status" value="1"/>
</dbReference>
<dbReference type="EMBL" id="CADCXU010025676">
    <property type="protein sequence ID" value="CAB0012975.1"/>
    <property type="molecule type" value="Genomic_DNA"/>
</dbReference>
<reference evidence="5 6" key="1">
    <citation type="submission" date="2020-02" db="EMBL/GenBank/DDBJ databases">
        <authorList>
            <person name="Ferguson B K."/>
        </authorList>
    </citation>
    <scope>NUCLEOTIDE SEQUENCE [LARGE SCALE GENOMIC DNA]</scope>
</reference>
<dbReference type="SUPFAM" id="SSF54928">
    <property type="entry name" value="RNA-binding domain, RBD"/>
    <property type="match status" value="2"/>
</dbReference>
<evidence type="ECO:0000313" key="6">
    <source>
        <dbReference type="Proteomes" id="UP000479000"/>
    </source>
</evidence>
<dbReference type="InterPro" id="IPR000504">
    <property type="entry name" value="RRM_dom"/>
</dbReference>
<feature type="domain" description="RRM" evidence="4">
    <location>
        <begin position="93"/>
        <end position="169"/>
    </location>
</feature>
<dbReference type="AlphaFoldDB" id="A0A6H5H5Z1"/>
<dbReference type="InterPro" id="IPR012677">
    <property type="entry name" value="Nucleotide-bd_a/b_plait_sf"/>
</dbReference>
<dbReference type="Proteomes" id="UP000479000">
    <property type="component" value="Unassembled WGS sequence"/>
</dbReference>
<dbReference type="PROSITE" id="PS50102">
    <property type="entry name" value="RRM"/>
    <property type="match status" value="2"/>
</dbReference>
<organism evidence="5 6">
    <name type="scientific">Nesidiocoris tenuis</name>
    <dbReference type="NCBI Taxonomy" id="355587"/>
    <lineage>
        <taxon>Eukaryota</taxon>
        <taxon>Metazoa</taxon>
        <taxon>Ecdysozoa</taxon>
        <taxon>Arthropoda</taxon>
        <taxon>Hexapoda</taxon>
        <taxon>Insecta</taxon>
        <taxon>Pterygota</taxon>
        <taxon>Neoptera</taxon>
        <taxon>Paraneoptera</taxon>
        <taxon>Hemiptera</taxon>
        <taxon>Heteroptera</taxon>
        <taxon>Panheteroptera</taxon>
        <taxon>Cimicomorpha</taxon>
        <taxon>Miridae</taxon>
        <taxon>Dicyphina</taxon>
        <taxon>Nesidiocoris</taxon>
    </lineage>
</organism>
<dbReference type="Pfam" id="PF00076">
    <property type="entry name" value="RRM_1"/>
    <property type="match status" value="2"/>
</dbReference>
<proteinExistence type="predicted"/>
<protein>
    <recommendedName>
        <fullName evidence="4">RRM domain-containing protein</fullName>
    </recommendedName>
</protein>
<dbReference type="GO" id="GO:0003730">
    <property type="term" value="F:mRNA 3'-UTR binding"/>
    <property type="evidence" value="ECO:0007669"/>
    <property type="project" value="TreeGrafter"/>
</dbReference>
<evidence type="ECO:0000259" key="4">
    <source>
        <dbReference type="PROSITE" id="PS50102"/>
    </source>
</evidence>
<evidence type="ECO:0000313" key="5">
    <source>
        <dbReference type="EMBL" id="CAB0012975.1"/>
    </source>
</evidence>
<keyword evidence="6" id="KW-1185">Reference proteome</keyword>
<feature type="region of interest" description="Disordered" evidence="3">
    <location>
        <begin position="169"/>
        <end position="193"/>
    </location>
</feature>
<feature type="domain" description="RRM" evidence="4">
    <location>
        <begin position="30"/>
        <end position="102"/>
    </location>
</feature>
<accession>A0A6H5H5Z1</accession>
<dbReference type="GO" id="GO:0071013">
    <property type="term" value="C:catalytic step 2 spliceosome"/>
    <property type="evidence" value="ECO:0007669"/>
    <property type="project" value="TreeGrafter"/>
</dbReference>
<name>A0A6H5H5Z1_9HEMI</name>
<sequence>MDHIEAETVVLKRFRRNGFRDNNPEGEQFRKLFIGGLDYRTTDQSLKQFYEQWGEIVDVVVMKHPQTQKALQRDNINYFPSQASGAANNVNVKKMFVGGLKEQTEEELKDYFGQYGTIIGVNVVMDKTTGKRKGYAFIEYNDYDPVDKALLVKEHSVAGKSVTVKKAVVKDGTGGPPGRGGRGGGRGGGRAGAGGWGGNGGGWGGANGYGAGGGGPWDGSQGNGWGNGSWDQYGDYGGGWNGAAAGGGYGQQGGYGGGPVRSNYNSGGQRNAPYAPWCRRSTF</sequence>
<keyword evidence="1 2" id="KW-0694">RNA-binding</keyword>
<dbReference type="OrthoDB" id="1875751at2759"/>
<gene>
    <name evidence="5" type="ORF">NTEN_LOCUS17661</name>
</gene>
<evidence type="ECO:0000256" key="2">
    <source>
        <dbReference type="PROSITE-ProRule" id="PRU00176"/>
    </source>
</evidence>
<evidence type="ECO:0000256" key="3">
    <source>
        <dbReference type="SAM" id="MobiDB-lite"/>
    </source>
</evidence>
<dbReference type="PANTHER" id="PTHR48026">
    <property type="entry name" value="HOMOLOGOUS TO DROSOPHILA SQD (SQUID) PROTEIN"/>
    <property type="match status" value="1"/>
</dbReference>
<dbReference type="InterPro" id="IPR035979">
    <property type="entry name" value="RBD_domain_sf"/>
</dbReference>
<dbReference type="SMART" id="SM00360">
    <property type="entry name" value="RRM"/>
    <property type="match status" value="2"/>
</dbReference>
<dbReference type="Gene3D" id="3.30.70.330">
    <property type="match status" value="2"/>
</dbReference>
<dbReference type="GO" id="GO:0000398">
    <property type="term" value="P:mRNA splicing, via spliceosome"/>
    <property type="evidence" value="ECO:0007669"/>
    <property type="project" value="TreeGrafter"/>
</dbReference>
<evidence type="ECO:0000256" key="1">
    <source>
        <dbReference type="ARBA" id="ARBA00022884"/>
    </source>
</evidence>